<dbReference type="GO" id="GO:0003677">
    <property type="term" value="F:DNA binding"/>
    <property type="evidence" value="ECO:0007669"/>
    <property type="project" value="InterPro"/>
</dbReference>
<dbReference type="AlphaFoldDB" id="A0A0F7PA17"/>
<evidence type="ECO:0000313" key="3">
    <source>
        <dbReference type="EMBL" id="ALG82023.1"/>
    </source>
</evidence>
<accession>A0A0F7PA17</accession>
<dbReference type="Proteomes" id="UP000069906">
    <property type="component" value="Chromosome"/>
</dbReference>
<reference evidence="4" key="2">
    <citation type="submission" date="2015-05" db="EMBL/GenBank/DDBJ databases">
        <title>Complete genome sequence of Halanaeroarchaeum sulfurireducens type strain M27-SA2, a sulfate-reducer haloarchaeon from marine anoxic lake Medee.</title>
        <authorList>
            <person name="Messina E."/>
            <person name="Kublanov I.V."/>
            <person name="Toshchakov S."/>
            <person name="Arcadi E."/>
            <person name="La Spada G."/>
            <person name="La Cono V."/>
            <person name="Yakimov M.M."/>
        </authorList>
    </citation>
    <scope>NUCLEOTIDE SEQUENCE [LARGE SCALE GENOMIC DNA]</scope>
    <source>
        <strain evidence="4">M27-SA2</strain>
    </source>
</reference>
<dbReference type="Pfam" id="PF01609">
    <property type="entry name" value="DDE_Tnp_1"/>
    <property type="match status" value="1"/>
</dbReference>
<dbReference type="Proteomes" id="UP000060390">
    <property type="component" value="Chromosome"/>
</dbReference>
<organism evidence="2 5">
    <name type="scientific">Halanaeroarchaeum sulfurireducens</name>
    <dbReference type="NCBI Taxonomy" id="1604004"/>
    <lineage>
        <taxon>Archaea</taxon>
        <taxon>Methanobacteriati</taxon>
        <taxon>Methanobacteriota</taxon>
        <taxon>Stenosarchaea group</taxon>
        <taxon>Halobacteria</taxon>
        <taxon>Halobacteriales</taxon>
        <taxon>Halobacteriaceae</taxon>
        <taxon>Halanaeroarchaeum</taxon>
    </lineage>
</organism>
<dbReference type="InterPro" id="IPR002559">
    <property type="entry name" value="Transposase_11"/>
</dbReference>
<dbReference type="EMBL" id="CP011564">
    <property type="protein sequence ID" value="ALG82023.1"/>
    <property type="molecule type" value="Genomic_DNA"/>
</dbReference>
<reference evidence="3 4" key="3">
    <citation type="journal article" date="2016" name="Stand. Genomic Sci.">
        <title>Complete genome sequence of 'Halanaeroarchaeum sulfurireducens' M27-SA2, a sulfur-reducing and acetate-oxidizing haloarchaeon from the deep-sea hypersaline anoxic lake Medee.</title>
        <authorList>
            <person name="Messina E."/>
            <person name="Sorokin D.Y."/>
            <person name="Kublanov I.V."/>
            <person name="Toshchakov S."/>
            <person name="Lopatina A."/>
            <person name="Arcadi E."/>
            <person name="Smedile F."/>
            <person name="La Spada G."/>
            <person name="La Cono V."/>
            <person name="Yakimov M.M."/>
        </authorList>
    </citation>
    <scope>NUCLEOTIDE SEQUENCE [LARGE SCALE GENOMIC DNA]</scope>
    <source>
        <strain evidence="3 4">M27-SA2</strain>
    </source>
</reference>
<protein>
    <submittedName>
        <fullName evidence="2">Transposase IS4 family protein</fullName>
    </submittedName>
</protein>
<evidence type="ECO:0000313" key="4">
    <source>
        <dbReference type="Proteomes" id="UP000060390"/>
    </source>
</evidence>
<evidence type="ECO:0000259" key="1">
    <source>
        <dbReference type="Pfam" id="PF01609"/>
    </source>
</evidence>
<name>A0A0F7PA17_9EURY</name>
<dbReference type="GO" id="GO:0006313">
    <property type="term" value="P:DNA transposition"/>
    <property type="evidence" value="ECO:0007669"/>
    <property type="project" value="InterPro"/>
</dbReference>
<evidence type="ECO:0000313" key="5">
    <source>
        <dbReference type="Proteomes" id="UP000069906"/>
    </source>
</evidence>
<dbReference type="KEGG" id="hsf:HLASA_1128"/>
<gene>
    <name evidence="3" type="ORF">HLASA_1128</name>
    <name evidence="2" type="ORF">HLASF_1139</name>
</gene>
<proteinExistence type="predicted"/>
<dbReference type="EMBL" id="CP008874">
    <property type="protein sequence ID" value="AKH97627.1"/>
    <property type="molecule type" value="Genomic_DNA"/>
</dbReference>
<keyword evidence="5" id="KW-1185">Reference proteome</keyword>
<dbReference type="HOGENOM" id="CLU_176731_0_0_2"/>
<reference evidence="2 5" key="1">
    <citation type="journal article" date="2015" name="ISME J.">
        <title>Elemental sulfur and acetate can support life of a novel strictly anaerobic haloarchaeon.</title>
        <authorList>
            <person name="Sorokin D.Y."/>
            <person name="Kublanov I.V."/>
            <person name="Gavrilov S.N."/>
            <person name="Rojo D."/>
            <person name="Roman P."/>
            <person name="Golyshin P.N."/>
            <person name="Slepak V.Z."/>
            <person name="Smedile F."/>
            <person name="Ferrer M."/>
            <person name="Messina E."/>
            <person name="La Cono V."/>
            <person name="Yakimov M.M."/>
        </authorList>
    </citation>
    <scope>NUCLEOTIDE SEQUENCE [LARGE SCALE GENOMIC DNA]</scope>
    <source>
        <strain evidence="2 5">HSR2</strain>
    </source>
</reference>
<dbReference type="GO" id="GO:0004803">
    <property type="term" value="F:transposase activity"/>
    <property type="evidence" value="ECO:0007669"/>
    <property type="project" value="InterPro"/>
</dbReference>
<evidence type="ECO:0000313" key="2">
    <source>
        <dbReference type="EMBL" id="AKH97627.1"/>
    </source>
</evidence>
<sequence length="121" mass="14358">MGSTEIGMLDTERCSNSDWEFLFPDDISTIAADKGDYWSDRRMMVRENSVRPVIKHREFDSLDAAHNAQLDDDTYHRRSVVEVVFRVLKQRYVDRLTCRCWYRQCREFALKCVVKNIDDSL</sequence>
<dbReference type="KEGG" id="hsu:HLASF_1139"/>
<feature type="domain" description="Transposase IS4-like" evidence="1">
    <location>
        <begin position="40"/>
        <end position="113"/>
    </location>
</feature>